<feature type="transmembrane region" description="Helical" evidence="1">
    <location>
        <begin position="242"/>
        <end position="267"/>
    </location>
</feature>
<protein>
    <recommendedName>
        <fullName evidence="4">DUF4203 domain-containing protein</fullName>
    </recommendedName>
</protein>
<evidence type="ECO:0000313" key="2">
    <source>
        <dbReference type="EMBL" id="EIJ88512.1"/>
    </source>
</evidence>
<dbReference type="EMBL" id="GL870878">
    <property type="protein sequence ID" value="EIJ88512.1"/>
    <property type="molecule type" value="Genomic_DNA"/>
</dbReference>
<keyword evidence="1" id="KW-0812">Transmembrane</keyword>
<dbReference type="VEuPathDB" id="MicrosporidiaDB:NEQG_01202"/>
<gene>
    <name evidence="2" type="ORF">NEQG_01202</name>
</gene>
<dbReference type="AlphaFoldDB" id="I3EH15"/>
<dbReference type="HOGENOM" id="CLU_735859_0_0_1"/>
<name>I3EH15_NEMP3</name>
<feature type="transmembrane region" description="Helical" evidence="1">
    <location>
        <begin position="344"/>
        <end position="365"/>
    </location>
</feature>
<evidence type="ECO:0000313" key="3">
    <source>
        <dbReference type="Proteomes" id="UP000002872"/>
    </source>
</evidence>
<organism evidence="2 3">
    <name type="scientific">Nematocida parisii (strain ERTm3)</name>
    <name type="common">Nematode killer fungus</name>
    <dbReference type="NCBI Taxonomy" id="935791"/>
    <lineage>
        <taxon>Eukaryota</taxon>
        <taxon>Fungi</taxon>
        <taxon>Fungi incertae sedis</taxon>
        <taxon>Microsporidia</taxon>
        <taxon>Nematocida</taxon>
    </lineage>
</organism>
<evidence type="ECO:0000256" key="1">
    <source>
        <dbReference type="SAM" id="Phobius"/>
    </source>
</evidence>
<proteinExistence type="predicted"/>
<keyword evidence="3" id="KW-1185">Reference proteome</keyword>
<feature type="transmembrane region" description="Helical" evidence="1">
    <location>
        <begin position="176"/>
        <end position="191"/>
    </location>
</feature>
<feature type="transmembrane region" description="Helical" evidence="1">
    <location>
        <begin position="198"/>
        <end position="230"/>
    </location>
</feature>
<dbReference type="OMA" id="IWIENSA"/>
<keyword evidence="1" id="KW-1133">Transmembrane helix</keyword>
<feature type="transmembrane region" description="Helical" evidence="1">
    <location>
        <begin position="274"/>
        <end position="299"/>
    </location>
</feature>
<reference evidence="2" key="1">
    <citation type="submission" date="2011-01" db="EMBL/GenBank/DDBJ databases">
        <title>The Genome Sequence of Nematocida parisii strain ERTm3.</title>
        <authorList>
            <consortium name="The Broad Institute Genome Sequencing Platform"/>
            <consortium name="The Broad Institute Genome Sequencing Center for Infectious Disease"/>
            <person name="Cuomo C."/>
            <person name="Troemel E."/>
            <person name="Young S.K."/>
            <person name="Zeng Q."/>
            <person name="Gargeya S."/>
            <person name="Fitzgerald M."/>
            <person name="Haas B."/>
            <person name="Abouelleil A."/>
            <person name="Alvarado L."/>
            <person name="Arachchi H.M."/>
            <person name="Berlin A."/>
            <person name="Chapman S.B."/>
            <person name="Gearin G."/>
            <person name="Goldberg J."/>
            <person name="Griggs A."/>
            <person name="Gujja S."/>
            <person name="Hansen M."/>
            <person name="Heiman D."/>
            <person name="Howarth C."/>
            <person name="Larimer J."/>
            <person name="Lui A."/>
            <person name="MacDonald P.J.P."/>
            <person name="McCowen C."/>
            <person name="Montmayeur A."/>
            <person name="Murphy C."/>
            <person name="Neiman D."/>
            <person name="Pearson M."/>
            <person name="Priest M."/>
            <person name="Roberts A."/>
            <person name="Saif S."/>
            <person name="Shea T."/>
            <person name="Sisk P."/>
            <person name="Stolte C."/>
            <person name="Sykes S."/>
            <person name="Wortman J."/>
            <person name="Nusbaum C."/>
            <person name="Birren B."/>
        </authorList>
    </citation>
    <scope>NUCLEOTIDE SEQUENCE</scope>
    <source>
        <strain evidence="2">ERTm3</strain>
    </source>
</reference>
<dbReference type="OrthoDB" id="2197571at2759"/>
<feature type="transmembrane region" description="Helical" evidence="1">
    <location>
        <begin position="148"/>
        <end position="170"/>
    </location>
</feature>
<keyword evidence="1" id="KW-0472">Membrane</keyword>
<evidence type="ECO:0008006" key="4">
    <source>
        <dbReference type="Google" id="ProtNLM"/>
    </source>
</evidence>
<dbReference type="InParanoid" id="I3EH15"/>
<accession>I3EH15</accession>
<dbReference type="Proteomes" id="UP000002872">
    <property type="component" value="Unassembled WGS sequence"/>
</dbReference>
<sequence length="376" mass="42392">MDNKDSWSIEPDTPGPVHATEQIFTDQNIFSSSGYTKAYPTVKEENLIDLSYSETIPTDDSLNFILNSSLFNESSLKGNLSTVGSQDEIPKQESINLDEAQAAFWNFVRNFKKTMDRILNLQKISIEARTSIQQHMLKCEEIFSIRPGVLGIIISIILLLMGELLVYIIFKMKNPILIGLGAGVVIRYLCVKKTKDPYVIGLGISMVGCSIIFSLFNIIRYIFIGLYLIILINWVESAKVKLYLSDALILSAMIISNVSIGFLSIWIENSASSWFFFLSLCIMSTLVLIFNAGMIKYVFNWLKEVFVEETSETSQNDTEESLESVDTTKSQVRLIDIFNFSKEWICVLTAAGFITSGVVVCKYILTKNSRILRIIS</sequence>